<feature type="compositionally biased region" description="Basic and acidic residues" evidence="1">
    <location>
        <begin position="213"/>
        <end position="229"/>
    </location>
</feature>
<dbReference type="KEGG" id="cput:CONPUDRAFT_163798"/>
<feature type="compositionally biased region" description="Acidic residues" evidence="1">
    <location>
        <begin position="31"/>
        <end position="44"/>
    </location>
</feature>
<name>A0A5M3MUB7_CONPW</name>
<protein>
    <submittedName>
        <fullName evidence="2">Uncharacterized protein</fullName>
    </submittedName>
</protein>
<dbReference type="RefSeq" id="XP_007766702.1">
    <property type="nucleotide sequence ID" value="XM_007768512.1"/>
</dbReference>
<feature type="compositionally biased region" description="Acidic residues" evidence="1">
    <location>
        <begin position="75"/>
        <end position="85"/>
    </location>
</feature>
<dbReference type="EMBL" id="JH711576">
    <property type="protein sequence ID" value="EIW82719.1"/>
    <property type="molecule type" value="Genomic_DNA"/>
</dbReference>
<keyword evidence="3" id="KW-1185">Reference proteome</keyword>
<evidence type="ECO:0000256" key="1">
    <source>
        <dbReference type="SAM" id="MobiDB-lite"/>
    </source>
</evidence>
<feature type="compositionally biased region" description="Low complexity" evidence="1">
    <location>
        <begin position="202"/>
        <end position="212"/>
    </location>
</feature>
<dbReference type="Proteomes" id="UP000053558">
    <property type="component" value="Unassembled WGS sequence"/>
</dbReference>
<evidence type="ECO:0000313" key="3">
    <source>
        <dbReference type="Proteomes" id="UP000053558"/>
    </source>
</evidence>
<comment type="caution">
    <text evidence="2">The sequence shown here is derived from an EMBL/GenBank/DDBJ whole genome shotgun (WGS) entry which is preliminary data.</text>
</comment>
<feature type="region of interest" description="Disordered" evidence="1">
    <location>
        <begin position="23"/>
        <end position="49"/>
    </location>
</feature>
<organism evidence="2 3">
    <name type="scientific">Coniophora puteana (strain RWD-64-598)</name>
    <name type="common">Brown rot fungus</name>
    <dbReference type="NCBI Taxonomy" id="741705"/>
    <lineage>
        <taxon>Eukaryota</taxon>
        <taxon>Fungi</taxon>
        <taxon>Dikarya</taxon>
        <taxon>Basidiomycota</taxon>
        <taxon>Agaricomycotina</taxon>
        <taxon>Agaricomycetes</taxon>
        <taxon>Agaricomycetidae</taxon>
        <taxon>Boletales</taxon>
        <taxon>Coniophorineae</taxon>
        <taxon>Coniophoraceae</taxon>
        <taxon>Coniophora</taxon>
    </lineage>
</organism>
<sequence>MVTVVGRRNKHCLCETCEKNGRGGYAPVASDNEETSASDSDVDTTDITPTVPVNLNINERRTRSRVYAVVAAAEQDSDDSEDEKDIADPLASTGAVAPSEGIEFEGGSSRASSMQRLETQSRSALRLTDTATPDPSSARPPSVSSSLSTATSEQRKTPFRSIISTRRQKLEASATPEADRKTSTPGLSESASCPPAIRRSVRSVSRLSTVLVDKGKGKERASDEPETRTLRGRPPVPEKVSVPAPPPKPEVPRGKDGKPLPTCITCSNVLPVISVDSEVVWGLTFGNEAPHKRGRKKKLKQECPRYVFV</sequence>
<reference evidence="3" key="1">
    <citation type="journal article" date="2012" name="Science">
        <title>The Paleozoic origin of enzymatic lignin decomposition reconstructed from 31 fungal genomes.</title>
        <authorList>
            <person name="Floudas D."/>
            <person name="Binder M."/>
            <person name="Riley R."/>
            <person name="Barry K."/>
            <person name="Blanchette R.A."/>
            <person name="Henrissat B."/>
            <person name="Martinez A.T."/>
            <person name="Otillar R."/>
            <person name="Spatafora J.W."/>
            <person name="Yadav J.S."/>
            <person name="Aerts A."/>
            <person name="Benoit I."/>
            <person name="Boyd A."/>
            <person name="Carlson A."/>
            <person name="Copeland A."/>
            <person name="Coutinho P.M."/>
            <person name="de Vries R.P."/>
            <person name="Ferreira P."/>
            <person name="Findley K."/>
            <person name="Foster B."/>
            <person name="Gaskell J."/>
            <person name="Glotzer D."/>
            <person name="Gorecki P."/>
            <person name="Heitman J."/>
            <person name="Hesse C."/>
            <person name="Hori C."/>
            <person name="Igarashi K."/>
            <person name="Jurgens J.A."/>
            <person name="Kallen N."/>
            <person name="Kersten P."/>
            <person name="Kohler A."/>
            <person name="Kuees U."/>
            <person name="Kumar T.K.A."/>
            <person name="Kuo A."/>
            <person name="LaButti K."/>
            <person name="Larrondo L.F."/>
            <person name="Lindquist E."/>
            <person name="Ling A."/>
            <person name="Lombard V."/>
            <person name="Lucas S."/>
            <person name="Lundell T."/>
            <person name="Martin R."/>
            <person name="McLaughlin D.J."/>
            <person name="Morgenstern I."/>
            <person name="Morin E."/>
            <person name="Murat C."/>
            <person name="Nagy L.G."/>
            <person name="Nolan M."/>
            <person name="Ohm R.A."/>
            <person name="Patyshakuliyeva A."/>
            <person name="Rokas A."/>
            <person name="Ruiz-Duenas F.J."/>
            <person name="Sabat G."/>
            <person name="Salamov A."/>
            <person name="Samejima M."/>
            <person name="Schmutz J."/>
            <person name="Slot J.C."/>
            <person name="St John F."/>
            <person name="Stenlid J."/>
            <person name="Sun H."/>
            <person name="Sun S."/>
            <person name="Syed K."/>
            <person name="Tsang A."/>
            <person name="Wiebenga A."/>
            <person name="Young D."/>
            <person name="Pisabarro A."/>
            <person name="Eastwood D.C."/>
            <person name="Martin F."/>
            <person name="Cullen D."/>
            <person name="Grigoriev I.V."/>
            <person name="Hibbett D.S."/>
        </authorList>
    </citation>
    <scope>NUCLEOTIDE SEQUENCE [LARGE SCALE GENOMIC DNA]</scope>
    <source>
        <strain evidence="3">RWD-64-598 SS2</strain>
    </source>
</reference>
<feature type="compositionally biased region" description="Polar residues" evidence="1">
    <location>
        <begin position="109"/>
        <end position="123"/>
    </location>
</feature>
<gene>
    <name evidence="2" type="ORF">CONPUDRAFT_163798</name>
</gene>
<accession>A0A5M3MUB7</accession>
<evidence type="ECO:0000313" key="2">
    <source>
        <dbReference type="EMBL" id="EIW82719.1"/>
    </source>
</evidence>
<proteinExistence type="predicted"/>
<feature type="region of interest" description="Disordered" evidence="1">
    <location>
        <begin position="73"/>
        <end position="260"/>
    </location>
</feature>
<feature type="compositionally biased region" description="Low complexity" evidence="1">
    <location>
        <begin position="133"/>
        <end position="152"/>
    </location>
</feature>
<dbReference type="GeneID" id="19204996"/>
<dbReference type="AlphaFoldDB" id="A0A5M3MUB7"/>
<dbReference type="OrthoDB" id="6627536at2759"/>